<feature type="region of interest" description="Disordered" evidence="1">
    <location>
        <begin position="74"/>
        <end position="118"/>
    </location>
</feature>
<feature type="non-terminal residue" evidence="2">
    <location>
        <position position="118"/>
    </location>
</feature>
<evidence type="ECO:0000313" key="3">
    <source>
        <dbReference type="Proteomes" id="UP001162483"/>
    </source>
</evidence>
<gene>
    <name evidence="2" type="ORF">SPARVUS_LOCUS11145761</name>
</gene>
<name>A0ABN9F4T7_9NEOB</name>
<feature type="non-terminal residue" evidence="2">
    <location>
        <position position="1"/>
    </location>
</feature>
<reference evidence="2" key="1">
    <citation type="submission" date="2023-05" db="EMBL/GenBank/DDBJ databases">
        <authorList>
            <person name="Stuckert A."/>
        </authorList>
    </citation>
    <scope>NUCLEOTIDE SEQUENCE</scope>
</reference>
<protein>
    <submittedName>
        <fullName evidence="2">Uncharacterized protein</fullName>
    </submittedName>
</protein>
<evidence type="ECO:0000256" key="1">
    <source>
        <dbReference type="SAM" id="MobiDB-lite"/>
    </source>
</evidence>
<proteinExistence type="predicted"/>
<evidence type="ECO:0000313" key="2">
    <source>
        <dbReference type="EMBL" id="CAI9591111.1"/>
    </source>
</evidence>
<sequence length="118" mass="12918">WGPQAIGDHGAPVSLPKLQKAYEKGTRGISWGPLLTGNFFPGIWKKTRHQNMLHLYQGRTDNSWGPWAIGDHGAPVSWPTLKPHPKKSVKGTRDISWGPLLTPGPRAVPKFPNGQSAP</sequence>
<accession>A0ABN9F4T7</accession>
<organism evidence="2 3">
    <name type="scientific">Staurois parvus</name>
    <dbReference type="NCBI Taxonomy" id="386267"/>
    <lineage>
        <taxon>Eukaryota</taxon>
        <taxon>Metazoa</taxon>
        <taxon>Chordata</taxon>
        <taxon>Craniata</taxon>
        <taxon>Vertebrata</taxon>
        <taxon>Euteleostomi</taxon>
        <taxon>Amphibia</taxon>
        <taxon>Batrachia</taxon>
        <taxon>Anura</taxon>
        <taxon>Neobatrachia</taxon>
        <taxon>Ranoidea</taxon>
        <taxon>Ranidae</taxon>
        <taxon>Staurois</taxon>
    </lineage>
</organism>
<keyword evidence="3" id="KW-1185">Reference proteome</keyword>
<dbReference type="EMBL" id="CATNWA010016241">
    <property type="protein sequence ID" value="CAI9591111.1"/>
    <property type="molecule type" value="Genomic_DNA"/>
</dbReference>
<comment type="caution">
    <text evidence="2">The sequence shown here is derived from an EMBL/GenBank/DDBJ whole genome shotgun (WGS) entry which is preliminary data.</text>
</comment>
<dbReference type="Proteomes" id="UP001162483">
    <property type="component" value="Unassembled WGS sequence"/>
</dbReference>